<dbReference type="InterPro" id="IPR036291">
    <property type="entry name" value="NAD(P)-bd_dom_sf"/>
</dbReference>
<protein>
    <submittedName>
        <fullName evidence="7">Hydroxyacid dehydrogenase</fullName>
    </submittedName>
</protein>
<proteinExistence type="inferred from homology"/>
<dbReference type="GO" id="GO:0051287">
    <property type="term" value="F:NAD binding"/>
    <property type="evidence" value="ECO:0007669"/>
    <property type="project" value="InterPro"/>
</dbReference>
<reference evidence="8" key="1">
    <citation type="submission" date="2016-07" db="EMBL/GenBank/DDBJ databases">
        <title>Sequence Frankia sp. strain CcI1.17.</title>
        <authorList>
            <person name="Ghodhbane-Gtari F."/>
            <person name="Swanson E."/>
            <person name="Gueddou A."/>
            <person name="Morris K."/>
            <person name="Hezbri K."/>
            <person name="Ktari A."/>
            <person name="Nouioui I."/>
            <person name="Abebe-Akele F."/>
            <person name="Simpson S."/>
            <person name="Thomas K."/>
            <person name="Gtari M."/>
            <person name="Tisa L.S."/>
            <person name="Hurst S."/>
        </authorList>
    </citation>
    <scope>NUCLEOTIDE SEQUENCE [LARGE SCALE GENOMIC DNA]</scope>
    <source>
        <strain evidence="8">Cc1.17</strain>
    </source>
</reference>
<dbReference type="InterPro" id="IPR029753">
    <property type="entry name" value="D-isomer_DH_CS"/>
</dbReference>
<dbReference type="OrthoDB" id="4324715at2"/>
<keyword evidence="3" id="KW-0520">NAD</keyword>
<dbReference type="SUPFAM" id="SSF52283">
    <property type="entry name" value="Formate/glycerate dehydrogenase catalytic domain-like"/>
    <property type="match status" value="1"/>
</dbReference>
<feature type="domain" description="D-isomer specific 2-hydroxyacid dehydrogenase catalytic" evidence="5">
    <location>
        <begin position="32"/>
        <end position="325"/>
    </location>
</feature>
<evidence type="ECO:0000256" key="2">
    <source>
        <dbReference type="ARBA" id="ARBA00023002"/>
    </source>
</evidence>
<evidence type="ECO:0000256" key="4">
    <source>
        <dbReference type="RuleBase" id="RU003719"/>
    </source>
</evidence>
<gene>
    <name evidence="7" type="ORF">CC117_15840</name>
</gene>
<dbReference type="InterPro" id="IPR006140">
    <property type="entry name" value="D-isomer_DH_NAD-bd"/>
</dbReference>
<keyword evidence="8" id="KW-1185">Reference proteome</keyword>
<dbReference type="RefSeq" id="WP_071084210.1">
    <property type="nucleotide sequence ID" value="NZ_MBLM01000110.1"/>
</dbReference>
<evidence type="ECO:0000313" key="7">
    <source>
        <dbReference type="EMBL" id="OHV37949.1"/>
    </source>
</evidence>
<sequence length="334" mass="35292">MPDALFALAPRFLSGLFPPPVLRQLQEAVHVDPALATVNLADPALAPLLAQAEVLVTGWGCPRLDEAVLARAPRLRAVLHTAGSVRGLVSDACWDRGVAVSSAAAANALPVAEYTLAAILLSGKNAFALRDGYREGGPLSPLLTADPAGVGNHGRRVGIIGASHVGRRVLDLLRRFDLTVLLHDPYVTPAGAAELNAELLPLDDLLRSSDVVSVHAPDLPETYRMLDRRRLALIRDGGVVINTARGALIDPEALADELTSGRLCAVLDVTEPEPLPAESPLHRLPNVFLTPHISGSAGNELARLGHTVAQEAARFTAGLPLAHPVRRDDLARIA</sequence>
<evidence type="ECO:0000256" key="1">
    <source>
        <dbReference type="ARBA" id="ARBA00005854"/>
    </source>
</evidence>
<comment type="similarity">
    <text evidence="1 4">Belongs to the D-isomer specific 2-hydroxyacid dehydrogenase family.</text>
</comment>
<feature type="domain" description="D-isomer specific 2-hydroxyacid dehydrogenase NAD-binding" evidence="6">
    <location>
        <begin position="146"/>
        <end position="294"/>
    </location>
</feature>
<dbReference type="AlphaFoldDB" id="A0A1S1QWM5"/>
<organism evidence="7 8">
    <name type="scientific">Parafrankia colletiae</name>
    <dbReference type="NCBI Taxonomy" id="573497"/>
    <lineage>
        <taxon>Bacteria</taxon>
        <taxon>Bacillati</taxon>
        <taxon>Actinomycetota</taxon>
        <taxon>Actinomycetes</taxon>
        <taxon>Frankiales</taxon>
        <taxon>Frankiaceae</taxon>
        <taxon>Parafrankia</taxon>
    </lineage>
</organism>
<dbReference type="EMBL" id="MBLM01000110">
    <property type="protein sequence ID" value="OHV37949.1"/>
    <property type="molecule type" value="Genomic_DNA"/>
</dbReference>
<dbReference type="PROSITE" id="PS00670">
    <property type="entry name" value="D_2_HYDROXYACID_DH_2"/>
    <property type="match status" value="1"/>
</dbReference>
<dbReference type="InterPro" id="IPR006139">
    <property type="entry name" value="D-isomer_2_OHA_DH_cat_dom"/>
</dbReference>
<evidence type="ECO:0000259" key="5">
    <source>
        <dbReference type="Pfam" id="PF00389"/>
    </source>
</evidence>
<evidence type="ECO:0000256" key="3">
    <source>
        <dbReference type="ARBA" id="ARBA00023027"/>
    </source>
</evidence>
<dbReference type="InterPro" id="IPR050223">
    <property type="entry name" value="D-isomer_2-hydroxyacid_DH"/>
</dbReference>
<dbReference type="Pfam" id="PF02826">
    <property type="entry name" value="2-Hacid_dh_C"/>
    <property type="match status" value="1"/>
</dbReference>
<comment type="caution">
    <text evidence="7">The sequence shown here is derived from an EMBL/GenBank/DDBJ whole genome shotgun (WGS) entry which is preliminary data.</text>
</comment>
<dbReference type="SUPFAM" id="SSF51735">
    <property type="entry name" value="NAD(P)-binding Rossmann-fold domains"/>
    <property type="match status" value="1"/>
</dbReference>
<name>A0A1S1QWM5_9ACTN</name>
<dbReference type="GO" id="GO:0030267">
    <property type="term" value="F:glyoxylate reductase (NADPH) activity"/>
    <property type="evidence" value="ECO:0007669"/>
    <property type="project" value="TreeGrafter"/>
</dbReference>
<evidence type="ECO:0000313" key="8">
    <source>
        <dbReference type="Proteomes" id="UP000179627"/>
    </source>
</evidence>
<evidence type="ECO:0000259" key="6">
    <source>
        <dbReference type="Pfam" id="PF02826"/>
    </source>
</evidence>
<dbReference type="PANTHER" id="PTHR10996">
    <property type="entry name" value="2-HYDROXYACID DEHYDROGENASE-RELATED"/>
    <property type="match status" value="1"/>
</dbReference>
<keyword evidence="2 4" id="KW-0560">Oxidoreductase</keyword>
<dbReference type="CDD" id="cd12167">
    <property type="entry name" value="2-Hacid_dh_8"/>
    <property type="match status" value="1"/>
</dbReference>
<dbReference type="Proteomes" id="UP000179627">
    <property type="component" value="Unassembled WGS sequence"/>
</dbReference>
<dbReference type="GO" id="GO:0016618">
    <property type="term" value="F:hydroxypyruvate reductase [NAD(P)H] activity"/>
    <property type="evidence" value="ECO:0007669"/>
    <property type="project" value="TreeGrafter"/>
</dbReference>
<dbReference type="Gene3D" id="3.40.50.720">
    <property type="entry name" value="NAD(P)-binding Rossmann-like Domain"/>
    <property type="match status" value="2"/>
</dbReference>
<dbReference type="Pfam" id="PF00389">
    <property type="entry name" value="2-Hacid_dh"/>
    <property type="match status" value="1"/>
</dbReference>
<accession>A0A1S1QWM5</accession>
<dbReference type="PANTHER" id="PTHR10996:SF178">
    <property type="entry name" value="2-HYDROXYACID DEHYDROGENASE YGL185C-RELATED"/>
    <property type="match status" value="1"/>
</dbReference>
<dbReference type="GO" id="GO:0005829">
    <property type="term" value="C:cytosol"/>
    <property type="evidence" value="ECO:0007669"/>
    <property type="project" value="TreeGrafter"/>
</dbReference>